<dbReference type="InterPro" id="IPR000742">
    <property type="entry name" value="EGF"/>
</dbReference>
<dbReference type="PROSITE" id="PS50856">
    <property type="entry name" value="AMOP"/>
    <property type="match status" value="1"/>
</dbReference>
<name>A0A7K9ATK0_DRONO</name>
<evidence type="ECO:0000256" key="5">
    <source>
        <dbReference type="ARBA" id="ARBA00023157"/>
    </source>
</evidence>
<dbReference type="InterPro" id="IPR001846">
    <property type="entry name" value="VWF_type-D"/>
</dbReference>
<evidence type="ECO:0000259" key="11">
    <source>
        <dbReference type="PROSITE" id="PS51233"/>
    </source>
</evidence>
<evidence type="ECO:0000256" key="1">
    <source>
        <dbReference type="ARBA" id="ARBA00004370"/>
    </source>
</evidence>
<dbReference type="GO" id="GO:0007160">
    <property type="term" value="P:cell-matrix adhesion"/>
    <property type="evidence" value="ECO:0007669"/>
    <property type="project" value="InterPro"/>
</dbReference>
<keyword evidence="4 7" id="KW-0472">Membrane</keyword>
<reference evidence="12 13" key="1">
    <citation type="submission" date="2019-09" db="EMBL/GenBank/DDBJ databases">
        <title>Bird 10,000 Genomes (B10K) Project - Family phase.</title>
        <authorList>
            <person name="Zhang G."/>
        </authorList>
    </citation>
    <scope>NUCLEOTIDE SEQUENCE [LARGE SCALE GENOMIC DNA]</scope>
    <source>
        <strain evidence="12">B10K-LSUMZ-23963</strain>
        <tissue evidence="12">Muscle</tissue>
    </source>
</reference>
<evidence type="ECO:0000256" key="7">
    <source>
        <dbReference type="SAM" id="Phobius"/>
    </source>
</evidence>
<dbReference type="Proteomes" id="UP000543287">
    <property type="component" value="Unassembled WGS sequence"/>
</dbReference>
<comment type="caution">
    <text evidence="6">Lacks conserved residue(s) required for the propagation of feature annotation.</text>
</comment>
<dbReference type="PROSITE" id="PS00022">
    <property type="entry name" value="EGF_1"/>
    <property type="match status" value="1"/>
</dbReference>
<accession>A0A7K9ATK0</accession>
<dbReference type="InterPro" id="IPR003886">
    <property type="entry name" value="NIDO_dom"/>
</dbReference>
<dbReference type="PROSITE" id="PS50026">
    <property type="entry name" value="EGF_3"/>
    <property type="match status" value="2"/>
</dbReference>
<feature type="disulfide bond" evidence="6">
    <location>
        <begin position="823"/>
        <end position="832"/>
    </location>
</feature>
<dbReference type="InterPro" id="IPR051495">
    <property type="entry name" value="Epithelial_Barrier/Signaling"/>
</dbReference>
<proteinExistence type="predicted"/>
<dbReference type="EMBL" id="VWZH01000053">
    <property type="protein sequence ID" value="NXG30958.1"/>
    <property type="molecule type" value="Genomic_DNA"/>
</dbReference>
<feature type="transmembrane region" description="Helical" evidence="7">
    <location>
        <begin position="1040"/>
        <end position="1068"/>
    </location>
</feature>
<dbReference type="Pfam" id="PF23263">
    <property type="entry name" value="C8-3_MUC4"/>
    <property type="match status" value="1"/>
</dbReference>
<keyword evidence="5 6" id="KW-1015">Disulfide bond</keyword>
<evidence type="ECO:0000256" key="4">
    <source>
        <dbReference type="ARBA" id="ARBA00023136"/>
    </source>
</evidence>
<feature type="domain" description="NIDO" evidence="10">
    <location>
        <begin position="81"/>
        <end position="241"/>
    </location>
</feature>
<evidence type="ECO:0000313" key="13">
    <source>
        <dbReference type="Proteomes" id="UP000543287"/>
    </source>
</evidence>
<feature type="domain" description="AMOP" evidence="9">
    <location>
        <begin position="242"/>
        <end position="404"/>
    </location>
</feature>
<feature type="domain" description="VWFD" evidence="11">
    <location>
        <begin position="361"/>
        <end position="556"/>
    </location>
</feature>
<comment type="caution">
    <text evidence="12">The sequence shown here is derived from an EMBL/GenBank/DDBJ whole genome shotgun (WGS) entry which is preliminary data.</text>
</comment>
<organism evidence="12 13">
    <name type="scientific">Dromaius novaehollandiae</name>
    <name type="common">Emu</name>
    <dbReference type="NCBI Taxonomy" id="8790"/>
    <lineage>
        <taxon>Eukaryota</taxon>
        <taxon>Metazoa</taxon>
        <taxon>Chordata</taxon>
        <taxon>Craniata</taxon>
        <taxon>Vertebrata</taxon>
        <taxon>Euteleostomi</taxon>
        <taxon>Archelosauria</taxon>
        <taxon>Archosauria</taxon>
        <taxon>Dinosauria</taxon>
        <taxon>Saurischia</taxon>
        <taxon>Theropoda</taxon>
        <taxon>Coelurosauria</taxon>
        <taxon>Aves</taxon>
        <taxon>Palaeognathae</taxon>
        <taxon>Casuariiformes</taxon>
        <taxon>Dromaiidae</taxon>
        <taxon>Dromaius</taxon>
    </lineage>
</organism>
<protein>
    <submittedName>
        <fullName evidence="12">MUC4 protein</fullName>
    </submittedName>
</protein>
<dbReference type="InterPro" id="IPR056619">
    <property type="entry name" value="C8-3_MUC4"/>
</dbReference>
<gene>
    <name evidence="12" type="primary">Muc4_0</name>
    <name evidence="12" type="ORF">DRONOV_R00405</name>
</gene>
<dbReference type="AlphaFoldDB" id="A0A7K9ATK0"/>
<keyword evidence="3 7" id="KW-1133">Transmembrane helix</keyword>
<dbReference type="SMART" id="SM00216">
    <property type="entry name" value="VWD"/>
    <property type="match status" value="1"/>
</dbReference>
<evidence type="ECO:0000256" key="2">
    <source>
        <dbReference type="ARBA" id="ARBA00022692"/>
    </source>
</evidence>
<evidence type="ECO:0000259" key="8">
    <source>
        <dbReference type="PROSITE" id="PS50026"/>
    </source>
</evidence>
<sequence length="1072" mass="116291">SLYPYGAEGNDRGCVERKVDFNSPLFKPEIGFPFGKTLHDFLYFTDNGQIIFPPTDNFVPSNPNPPPQGFSGHESLPMVAAFWDDADFSQGIGTTWYQEYPTLGSTRSALVHDVEAKIKRYMKISYTAKWTLKVTWEEAPAYPSWRDDTQTNTYQAVLTTNGNQAFALLLYQDGGMRWDYTKLAARNVLIGFSSGDGYAQNNELTQKPPADIGCVVHLWLCCLLVAPPDLRGLWIYKLDGGPRVNYRLRCLTWLAAQPDPASWNGELLPCPCSRPQAELDPRYRQSRGAGRAGAGVRCVYQDESLLEGWQERFWSLPLHPTTDGELEAFDWCCRRVGKPLLCTRFAEKRPRASCEGYMPPAPGDAFGDPHIITLDGLTYTFNGLGDFVLLLASDAQTSFVLQGRTAQTGTAQATNFVAFAAQYISATTTTVEWTLGSQGDIQVLLNYETILFSYSRDMDANVYYNPGILVVNASSITAIFDGAVAVSISTTSGILSMVCSLPDRYLNGTKGLLGVWDHNSADDFQMPNGTSIPRNSSEEEIFSYGMTWAVGDHSLFAKQLAAPVTNFTPVFFSRLRQENKSQYQLVASRCHGSRECIYDALSTGDVALGLATQSLAADFQQKKAALNAFPPIIAGDASLMAYRMERVTRQYRAEGAGTWFVPHVSPELNITENGTLTWEPTGTAPFTASLEAVGANNLSSILRLSFTLCNCSRSRQCDYDDTATVGGSSLQLAACKCDDGYSGTFCQHPPDPCAQGCFPGVSCHPRAGCGPCPAGLTGDGMHCAGAGLGCAAACGSHACPEGYCSNGGRCRLDPATCTPACLCPPAFTDPRCLVAGSDFQPPASPDLPQRSVRLRIRALQNATTGEVNGTVAAVLASLEVKAFRSNTNITRTSSFHRRDDRGGFTFAVVSEFAYNSTSTVIRFLNEELRGAITDAFNGLPRRGRQAAGAHIAFERLHRDNVTDLVKLTVSELRSYFTCGLSGYEGYQLDYTASVGFLCVSPCNTGYCQHGGRCRHLPDGPTCSCIPFSIFSPTGERCDQLAVSLGAFVGILLGALALLSLLLASACLAPRLC</sequence>
<evidence type="ECO:0000259" key="10">
    <source>
        <dbReference type="PROSITE" id="PS51220"/>
    </source>
</evidence>
<feature type="non-terminal residue" evidence="12">
    <location>
        <position position="1072"/>
    </location>
</feature>
<feature type="disulfide bond" evidence="6">
    <location>
        <begin position="804"/>
        <end position="821"/>
    </location>
</feature>
<dbReference type="InterPro" id="IPR005533">
    <property type="entry name" value="AMOP_dom"/>
</dbReference>
<dbReference type="SMART" id="SM00181">
    <property type="entry name" value="EGF"/>
    <property type="match status" value="4"/>
</dbReference>
<evidence type="ECO:0000256" key="6">
    <source>
        <dbReference type="PROSITE-ProRule" id="PRU00076"/>
    </source>
</evidence>
<feature type="domain" description="EGF-like" evidence="8">
    <location>
        <begin position="999"/>
        <end position="1038"/>
    </location>
</feature>
<dbReference type="PANTHER" id="PTHR13802">
    <property type="entry name" value="MUCIN 4-RELATED"/>
    <property type="match status" value="1"/>
</dbReference>
<dbReference type="Pfam" id="PF06119">
    <property type="entry name" value="NIDO"/>
    <property type="match status" value="1"/>
</dbReference>
<dbReference type="Pfam" id="PF00094">
    <property type="entry name" value="VWD"/>
    <property type="match status" value="1"/>
</dbReference>
<dbReference type="SMART" id="SM00539">
    <property type="entry name" value="NIDO"/>
    <property type="match status" value="1"/>
</dbReference>
<dbReference type="PROSITE" id="PS01186">
    <property type="entry name" value="EGF_2"/>
    <property type="match status" value="1"/>
</dbReference>
<dbReference type="SMART" id="SM00723">
    <property type="entry name" value="AMOP"/>
    <property type="match status" value="1"/>
</dbReference>
<dbReference type="GO" id="GO:0016020">
    <property type="term" value="C:membrane"/>
    <property type="evidence" value="ECO:0007669"/>
    <property type="project" value="UniProtKB-SubCell"/>
</dbReference>
<evidence type="ECO:0000256" key="3">
    <source>
        <dbReference type="ARBA" id="ARBA00022989"/>
    </source>
</evidence>
<feature type="non-terminal residue" evidence="12">
    <location>
        <position position="1"/>
    </location>
</feature>
<dbReference type="PROSITE" id="PS51233">
    <property type="entry name" value="VWFD"/>
    <property type="match status" value="1"/>
</dbReference>
<evidence type="ECO:0000259" key="9">
    <source>
        <dbReference type="PROSITE" id="PS50856"/>
    </source>
</evidence>
<dbReference type="GO" id="GO:0005176">
    <property type="term" value="F:ErbB-2 class receptor binding"/>
    <property type="evidence" value="ECO:0007669"/>
    <property type="project" value="TreeGrafter"/>
</dbReference>
<comment type="subcellular location">
    <subcellularLocation>
        <location evidence="1">Membrane</location>
    </subcellularLocation>
</comment>
<feature type="domain" description="EGF-like" evidence="8">
    <location>
        <begin position="795"/>
        <end position="833"/>
    </location>
</feature>
<keyword evidence="2 7" id="KW-0812">Transmembrane</keyword>
<evidence type="ECO:0000313" key="12">
    <source>
        <dbReference type="EMBL" id="NXG30958.1"/>
    </source>
</evidence>
<dbReference type="PROSITE" id="PS51220">
    <property type="entry name" value="NIDO"/>
    <property type="match status" value="1"/>
</dbReference>
<keyword evidence="6" id="KW-0245">EGF-like domain</keyword>
<dbReference type="PANTHER" id="PTHR13802:SF52">
    <property type="entry name" value="MUCIN-4"/>
    <property type="match status" value="1"/>
</dbReference>